<evidence type="ECO:0000313" key="2">
    <source>
        <dbReference type="EMBL" id="GAH82348.1"/>
    </source>
</evidence>
<organism evidence="2">
    <name type="scientific">marine sediment metagenome</name>
    <dbReference type="NCBI Taxonomy" id="412755"/>
    <lineage>
        <taxon>unclassified sequences</taxon>
        <taxon>metagenomes</taxon>
        <taxon>ecological metagenomes</taxon>
    </lineage>
</organism>
<sequence length="43" mass="4809">MEVSNLSDQDNKVIIGLEVHIQLTNLKTKLFCSCSNDYRNAGP</sequence>
<dbReference type="AlphaFoldDB" id="X1KJV2"/>
<reference evidence="2" key="1">
    <citation type="journal article" date="2014" name="Front. Microbiol.">
        <title>High frequency of phylogenetically diverse reductive dehalogenase-homologous genes in deep subseafloor sedimentary metagenomes.</title>
        <authorList>
            <person name="Kawai M."/>
            <person name="Futagami T."/>
            <person name="Toyoda A."/>
            <person name="Takaki Y."/>
            <person name="Nishi S."/>
            <person name="Hori S."/>
            <person name="Arai W."/>
            <person name="Tsubouchi T."/>
            <person name="Morono Y."/>
            <person name="Uchiyama I."/>
            <person name="Ito T."/>
            <person name="Fujiyama A."/>
            <person name="Inagaki F."/>
            <person name="Takami H."/>
        </authorList>
    </citation>
    <scope>NUCLEOTIDE SEQUENCE</scope>
    <source>
        <strain evidence="2">Expedition CK06-06</strain>
    </source>
</reference>
<accession>X1KJV2</accession>
<gene>
    <name evidence="2" type="ORF">S03H2_59452</name>
</gene>
<dbReference type="InterPro" id="IPR006075">
    <property type="entry name" value="Asn/Gln-tRNA_Trfase_suB/E_cat"/>
</dbReference>
<protein>
    <recommendedName>
        <fullName evidence="1">Aspartyl/Glutamyl-tRNA(Gln) amidotransferase subunit B/E catalytic domain-containing protein</fullName>
    </recommendedName>
</protein>
<evidence type="ECO:0000259" key="1">
    <source>
        <dbReference type="Pfam" id="PF02934"/>
    </source>
</evidence>
<dbReference type="Pfam" id="PF02934">
    <property type="entry name" value="GatB_N"/>
    <property type="match status" value="1"/>
</dbReference>
<feature type="non-terminal residue" evidence="2">
    <location>
        <position position="43"/>
    </location>
</feature>
<proteinExistence type="predicted"/>
<dbReference type="InterPro" id="IPR014746">
    <property type="entry name" value="Gln_synth/guanido_kin_cat_dom"/>
</dbReference>
<name>X1KJV2_9ZZZZ</name>
<dbReference type="GO" id="GO:0016874">
    <property type="term" value="F:ligase activity"/>
    <property type="evidence" value="ECO:0007669"/>
    <property type="project" value="InterPro"/>
</dbReference>
<feature type="domain" description="Aspartyl/Glutamyl-tRNA(Gln) amidotransferase subunit B/E catalytic" evidence="1">
    <location>
        <begin position="13"/>
        <end position="40"/>
    </location>
</feature>
<dbReference type="EMBL" id="BARU01038227">
    <property type="protein sequence ID" value="GAH82348.1"/>
    <property type="molecule type" value="Genomic_DNA"/>
</dbReference>
<dbReference type="SUPFAM" id="SSF55931">
    <property type="entry name" value="Glutamine synthetase/guanido kinase"/>
    <property type="match status" value="1"/>
</dbReference>
<comment type="caution">
    <text evidence="2">The sequence shown here is derived from an EMBL/GenBank/DDBJ whole genome shotgun (WGS) entry which is preliminary data.</text>
</comment>